<accession>A0A6P0UCZ2</accession>
<evidence type="ECO:0000313" key="2">
    <source>
        <dbReference type="EMBL" id="NER09779.1"/>
    </source>
</evidence>
<comment type="caution">
    <text evidence="2">The sequence shown here is derived from an EMBL/GenBank/DDBJ whole genome shotgun (WGS) entry which is preliminary data.</text>
</comment>
<organism evidence="2 3">
    <name type="scientific">Muriicola jejuensis</name>
    <dbReference type="NCBI Taxonomy" id="504488"/>
    <lineage>
        <taxon>Bacteria</taxon>
        <taxon>Pseudomonadati</taxon>
        <taxon>Bacteroidota</taxon>
        <taxon>Flavobacteriia</taxon>
        <taxon>Flavobacteriales</taxon>
        <taxon>Flavobacteriaceae</taxon>
        <taxon>Muriicola</taxon>
    </lineage>
</organism>
<dbReference type="Proteomes" id="UP000468443">
    <property type="component" value="Unassembled WGS sequence"/>
</dbReference>
<evidence type="ECO:0008006" key="4">
    <source>
        <dbReference type="Google" id="ProtNLM"/>
    </source>
</evidence>
<dbReference type="SUPFAM" id="SSF53474">
    <property type="entry name" value="alpha/beta-Hydrolases"/>
    <property type="match status" value="1"/>
</dbReference>
<gene>
    <name evidence="2" type="ORF">GWK09_04585</name>
</gene>
<keyword evidence="3" id="KW-1185">Reference proteome</keyword>
<dbReference type="Gene3D" id="1.25.40.10">
    <property type="entry name" value="Tetratricopeptide repeat domain"/>
    <property type="match status" value="1"/>
</dbReference>
<dbReference type="SUPFAM" id="SSF48452">
    <property type="entry name" value="TPR-like"/>
    <property type="match status" value="1"/>
</dbReference>
<dbReference type="NCBIfam" id="NF047558">
    <property type="entry name" value="TPR_END_plus"/>
    <property type="match status" value="1"/>
</dbReference>
<evidence type="ECO:0000256" key="1">
    <source>
        <dbReference type="SAM" id="SignalP"/>
    </source>
</evidence>
<keyword evidence="1" id="KW-0732">Signal</keyword>
<protein>
    <recommendedName>
        <fullName evidence="4">Alpha/beta hydrolase</fullName>
    </recommendedName>
</protein>
<dbReference type="InterPro" id="IPR029058">
    <property type="entry name" value="AB_hydrolase_fold"/>
</dbReference>
<reference evidence="2 3" key="1">
    <citation type="submission" date="2020-01" db="EMBL/GenBank/DDBJ databases">
        <title>Muriicola jejuensis KCTC 22299.</title>
        <authorList>
            <person name="Wang G."/>
        </authorList>
    </citation>
    <scope>NUCLEOTIDE SEQUENCE [LARGE SCALE GENOMIC DNA]</scope>
    <source>
        <strain evidence="2 3">KCTC 22299</strain>
    </source>
</reference>
<dbReference type="AlphaFoldDB" id="A0A6P0UCZ2"/>
<dbReference type="EMBL" id="JAABOP010000001">
    <property type="protein sequence ID" value="NER09779.1"/>
    <property type="molecule type" value="Genomic_DNA"/>
</dbReference>
<feature type="signal peptide" evidence="1">
    <location>
        <begin position="1"/>
        <end position="18"/>
    </location>
</feature>
<evidence type="ECO:0000313" key="3">
    <source>
        <dbReference type="Proteomes" id="UP000468443"/>
    </source>
</evidence>
<dbReference type="Gene3D" id="3.40.50.1820">
    <property type="entry name" value="alpha/beta hydrolase"/>
    <property type="match status" value="1"/>
</dbReference>
<dbReference type="InterPro" id="IPR011990">
    <property type="entry name" value="TPR-like_helical_dom_sf"/>
</dbReference>
<dbReference type="RefSeq" id="WP_163691818.1">
    <property type="nucleotide sequence ID" value="NZ_FXTW01000001.1"/>
</dbReference>
<proteinExistence type="predicted"/>
<name>A0A6P0UCZ2_9FLAO</name>
<feature type="chain" id="PRO_5027010879" description="Alpha/beta hydrolase" evidence="1">
    <location>
        <begin position="19"/>
        <end position="460"/>
    </location>
</feature>
<sequence>MKPFLLSSCLLLFCPLVGQPLPEFVGTFKDSIGVDGTTHDTFSAYIPSGLEPNKESPVLFIFDPGGRGKSGITAFVEVAEAHNFLLICSNNAKNGPYGTNLEIADRLFKTVFATYSIDKDRIYTAGFSGGSRLAATIAVLSGAIQGVIACGAGFAKHPLYFPKKGERFSYAGIVGNKDMNYREMQRTVSWLESMDISNELFVFEGEHRWPPSEIIFRAFDWLQEELYRKGVEAEDELFRQKQFENLYSRARDFESQEQLVKAVKEIDRLIRYYPDMISTDSLQKSLRKLQRDRRFKKEKTFLQKIASLEDTLERRIRDRFNLEVSMAKSPDDFRWWDKTLTDLKETYGEHEREEYQQMAYRLQRQIFASAVETMDSYLRQKKSGELDYLEQLLLHVAPQNPYTHYQLARKYAILNSRDKALQHLEKVLELGWNDKTLFKRTSEFEALKETEAFRVLLGKY</sequence>